<dbReference type="EMBL" id="JAFIRN010000005">
    <property type="protein sequence ID" value="KAG5848818.1"/>
    <property type="molecule type" value="Genomic_DNA"/>
</dbReference>
<protein>
    <submittedName>
        <fullName evidence="2">Uncharacterized protein</fullName>
    </submittedName>
</protein>
<accession>A0A9D3RZC2</accession>
<dbReference type="Proteomes" id="UP001044222">
    <property type="component" value="Unassembled WGS sequence"/>
</dbReference>
<evidence type="ECO:0000313" key="2">
    <source>
        <dbReference type="EMBL" id="KAG5848818.1"/>
    </source>
</evidence>
<dbReference type="AlphaFoldDB" id="A0A9D3RZC2"/>
<keyword evidence="1" id="KW-1133">Transmembrane helix</keyword>
<keyword evidence="1" id="KW-0812">Transmembrane</keyword>
<organism evidence="2 3">
    <name type="scientific">Anguilla anguilla</name>
    <name type="common">European freshwater eel</name>
    <name type="synonym">Muraena anguilla</name>
    <dbReference type="NCBI Taxonomy" id="7936"/>
    <lineage>
        <taxon>Eukaryota</taxon>
        <taxon>Metazoa</taxon>
        <taxon>Chordata</taxon>
        <taxon>Craniata</taxon>
        <taxon>Vertebrata</taxon>
        <taxon>Euteleostomi</taxon>
        <taxon>Actinopterygii</taxon>
        <taxon>Neopterygii</taxon>
        <taxon>Teleostei</taxon>
        <taxon>Anguilliformes</taxon>
        <taxon>Anguillidae</taxon>
        <taxon>Anguilla</taxon>
    </lineage>
</organism>
<comment type="caution">
    <text evidence="2">The sequence shown here is derived from an EMBL/GenBank/DDBJ whole genome shotgun (WGS) entry which is preliminary data.</text>
</comment>
<feature type="transmembrane region" description="Helical" evidence="1">
    <location>
        <begin position="151"/>
        <end position="170"/>
    </location>
</feature>
<evidence type="ECO:0000256" key="1">
    <source>
        <dbReference type="SAM" id="Phobius"/>
    </source>
</evidence>
<reference evidence="2" key="1">
    <citation type="submission" date="2021-01" db="EMBL/GenBank/DDBJ databases">
        <title>A chromosome-scale assembly of European eel, Anguilla anguilla.</title>
        <authorList>
            <person name="Henkel C."/>
            <person name="Jong-Raadsen S.A."/>
            <person name="Dufour S."/>
            <person name="Weltzien F.-A."/>
            <person name="Palstra A.P."/>
            <person name="Pelster B."/>
            <person name="Spaink H.P."/>
            <person name="Van Den Thillart G.E."/>
            <person name="Jansen H."/>
            <person name="Zahm M."/>
            <person name="Klopp C."/>
            <person name="Cedric C."/>
            <person name="Louis A."/>
            <person name="Berthelot C."/>
            <person name="Parey E."/>
            <person name="Roest Crollius H."/>
            <person name="Montfort J."/>
            <person name="Robinson-Rechavi M."/>
            <person name="Bucao C."/>
            <person name="Bouchez O."/>
            <person name="Gislard M."/>
            <person name="Lluch J."/>
            <person name="Milhes M."/>
            <person name="Lampietro C."/>
            <person name="Lopez Roques C."/>
            <person name="Donnadieu C."/>
            <person name="Braasch I."/>
            <person name="Desvignes T."/>
            <person name="Postlethwait J."/>
            <person name="Bobe J."/>
            <person name="Guiguen Y."/>
            <person name="Dirks R."/>
        </authorList>
    </citation>
    <scope>NUCLEOTIDE SEQUENCE</scope>
    <source>
        <strain evidence="2">Tag_6206</strain>
        <tissue evidence="2">Liver</tissue>
    </source>
</reference>
<keyword evidence="3" id="KW-1185">Reference proteome</keyword>
<gene>
    <name evidence="2" type="ORF">ANANG_G00103460</name>
</gene>
<keyword evidence="1" id="KW-0472">Membrane</keyword>
<feature type="transmembrane region" description="Helical" evidence="1">
    <location>
        <begin position="61"/>
        <end position="78"/>
    </location>
</feature>
<name>A0A9D3RZC2_ANGAN</name>
<sequence length="175" mass="20069">MPTMLLLTAVIYSYGNPINNNCRLINTQRTTEPPIHLYDAVNVEVKAITTGLHPTAGGKRGVGVVVLGVTSLLSFFFLSRCLNEYLDHVQEPRTELLAIFNEACQFWSMTLNTSPLKAEGVVAILSMPCSVLTSERWDGYRFSLLRKCTHFFCVLFVLLFRCHFFIYHFHWQRLF</sequence>
<evidence type="ECO:0000313" key="3">
    <source>
        <dbReference type="Proteomes" id="UP001044222"/>
    </source>
</evidence>
<proteinExistence type="predicted"/>